<evidence type="ECO:0000256" key="6">
    <source>
        <dbReference type="SAM" id="SignalP"/>
    </source>
</evidence>
<evidence type="ECO:0000313" key="10">
    <source>
        <dbReference type="Proteomes" id="UP000315971"/>
    </source>
</evidence>
<dbReference type="PRINTS" id="PR00133">
    <property type="entry name" value="GLHYDRLASE3"/>
</dbReference>
<keyword evidence="6" id="KW-0732">Signal</keyword>
<dbReference type="Pfam" id="PF00933">
    <property type="entry name" value="Glyco_hydro_3"/>
    <property type="match status" value="1"/>
</dbReference>
<evidence type="ECO:0000256" key="3">
    <source>
        <dbReference type="ARBA" id="ARBA00012663"/>
    </source>
</evidence>
<dbReference type="InterPro" id="IPR050226">
    <property type="entry name" value="NagZ_Beta-hexosaminidase"/>
</dbReference>
<dbReference type="InterPro" id="IPR017853">
    <property type="entry name" value="GH"/>
</dbReference>
<dbReference type="InterPro" id="IPR036881">
    <property type="entry name" value="Glyco_hydro_3_C_sf"/>
</dbReference>
<sequence>MKTISIRQLRTCFIVLFLLQSVNSYAQQRITVSQISSANKWTDSVLNTMSVDQRIGQLFVVTAYSNRDYNHVRQITELVRDYKIGGVMFASGGPVRQALLTNYFQSQANVPLMISMDAEWGLSMRLDSTMNFPRESTLGAIQDDQLIYKLGLEIARQLRRMGIHMSFSPDADINNNPWNPVINERSFGQDKRMVARKSVLYMQGLQDGGVIACAKHFPGHGDTDQDSHQTLPIINKNKALMDSVELFPFKELITTGVTAIMVGHLAVPAYDASGMPASLSYLANSSLLQRQLNFKGLVVTDALSMKGVSTGIAPSDLALKAFLAGNDILLSSDYIPGGIAEIKKAINRKQISIEDVNLRVKKILAAKFALGLNHYKPIVLKNLLTDLNTPDAKNLNRELVKNAITLFRNTNDVLPIKKLDNQKIAAISIGSELDNSFLNTLKRYAPVKTFAMRMWAETKDFDSLLNNLRGYNTVIIGLHDVGTSSTDNYSISETARTFIYKLSQQTKVVFSVFGNPYCLTNFDYLSPVVIGFEDNTLNRSLAAQAIFGGIGVKGKLPVDVGVSCKKGEGVTTQPIRLEYALPESVGIHSADLSRIDSIAMDGITKKAYPGCVVLVAKDGKVFYEKAFGYHTFDRLQPEKTDDVFDLASVTKIAATTQGVMKLVENGSVDLNKTFGTYVPKARNYDKSNILIKDLMTHQAGLTPYIPFYRYISAADWSADSSAAFPTRVAEHYYMRKGYFEKVMLPEMLASKLKTPGKYEYSDLSMYFMQQVLENVTGQPLENYVMNTFYKPLGLTTMGYNPRNRLPLNRIVPTEDDKYFRKQLVHGDVHDQGAAMTGGVAGHAGLFSDANDLTVLMQMDLNGGEYGGQRYLRPETLEKFTVYNDPFVSRRGLGFDKPEVDLKERSFGATAKDASDETFGHTGFTGTCVWVDPKTNLIYVFLSNRVNSSSENNKLGSMGIRPKIHQVVYDALKKAEGSAVSN</sequence>
<feature type="domain" description="Beta-lactamase-related" evidence="7">
    <location>
        <begin position="604"/>
        <end position="948"/>
    </location>
</feature>
<dbReference type="InterPro" id="IPR001764">
    <property type="entry name" value="Glyco_hydro_3_N"/>
</dbReference>
<dbReference type="InterPro" id="IPR036962">
    <property type="entry name" value="Glyco_hydro_3_N_sf"/>
</dbReference>
<protein>
    <recommendedName>
        <fullName evidence="3">beta-N-acetylhexosaminidase</fullName>
        <ecNumber evidence="3">3.2.1.52</ecNumber>
    </recommendedName>
</protein>
<comment type="similarity">
    <text evidence="2">Belongs to the glycosyl hydrolase 3 family.</text>
</comment>
<dbReference type="Gene3D" id="3.40.710.10">
    <property type="entry name" value="DD-peptidase/beta-lactamase superfamily"/>
    <property type="match status" value="1"/>
</dbReference>
<dbReference type="InterPro" id="IPR012338">
    <property type="entry name" value="Beta-lactam/transpept-like"/>
</dbReference>
<feature type="domain" description="Glycoside hydrolase family 3 N-terminal" evidence="8">
    <location>
        <begin position="51"/>
        <end position="364"/>
    </location>
</feature>
<proteinExistence type="inferred from homology"/>
<evidence type="ECO:0000259" key="8">
    <source>
        <dbReference type="Pfam" id="PF00933"/>
    </source>
</evidence>
<evidence type="ECO:0000259" key="7">
    <source>
        <dbReference type="Pfam" id="PF00144"/>
    </source>
</evidence>
<dbReference type="InterPro" id="IPR001466">
    <property type="entry name" value="Beta-lactam-related"/>
</dbReference>
<feature type="chain" id="PRO_5022096743" description="beta-N-acetylhexosaminidase" evidence="6">
    <location>
        <begin position="27"/>
        <end position="981"/>
    </location>
</feature>
<dbReference type="Gene3D" id="3.20.20.300">
    <property type="entry name" value="Glycoside hydrolase, family 3, N-terminal domain"/>
    <property type="match status" value="1"/>
</dbReference>
<evidence type="ECO:0000256" key="4">
    <source>
        <dbReference type="ARBA" id="ARBA00022801"/>
    </source>
</evidence>
<dbReference type="EC" id="3.2.1.52" evidence="3"/>
<dbReference type="OrthoDB" id="9805821at2"/>
<dbReference type="AlphaFoldDB" id="A0A521CS13"/>
<dbReference type="Proteomes" id="UP000315971">
    <property type="component" value="Unassembled WGS sequence"/>
</dbReference>
<dbReference type="GO" id="GO:0009254">
    <property type="term" value="P:peptidoglycan turnover"/>
    <property type="evidence" value="ECO:0007669"/>
    <property type="project" value="TreeGrafter"/>
</dbReference>
<gene>
    <name evidence="9" type="ORF">SAMN06265350_104297</name>
</gene>
<comment type="catalytic activity">
    <reaction evidence="1">
        <text>Hydrolysis of terminal non-reducing N-acetyl-D-hexosamine residues in N-acetyl-beta-D-hexosaminides.</text>
        <dbReference type="EC" id="3.2.1.52"/>
    </reaction>
</comment>
<dbReference type="PANTHER" id="PTHR30480">
    <property type="entry name" value="BETA-HEXOSAMINIDASE-RELATED"/>
    <property type="match status" value="1"/>
</dbReference>
<evidence type="ECO:0000256" key="2">
    <source>
        <dbReference type="ARBA" id="ARBA00005336"/>
    </source>
</evidence>
<dbReference type="GO" id="GO:0005975">
    <property type="term" value="P:carbohydrate metabolic process"/>
    <property type="evidence" value="ECO:0007669"/>
    <property type="project" value="InterPro"/>
</dbReference>
<dbReference type="SUPFAM" id="SSF51445">
    <property type="entry name" value="(Trans)glycosidases"/>
    <property type="match status" value="1"/>
</dbReference>
<reference evidence="9 10" key="1">
    <citation type="submission" date="2017-05" db="EMBL/GenBank/DDBJ databases">
        <authorList>
            <person name="Varghese N."/>
            <person name="Submissions S."/>
        </authorList>
    </citation>
    <scope>NUCLEOTIDE SEQUENCE [LARGE SCALE GENOMIC DNA]</scope>
    <source>
        <strain evidence="9 10">DSM 21342</strain>
    </source>
</reference>
<dbReference type="RefSeq" id="WP_142603362.1">
    <property type="nucleotide sequence ID" value="NZ_FXSZ01000004.1"/>
</dbReference>
<organism evidence="9 10">
    <name type="scientific">Solitalea koreensis</name>
    <dbReference type="NCBI Taxonomy" id="543615"/>
    <lineage>
        <taxon>Bacteria</taxon>
        <taxon>Pseudomonadati</taxon>
        <taxon>Bacteroidota</taxon>
        <taxon>Sphingobacteriia</taxon>
        <taxon>Sphingobacteriales</taxon>
        <taxon>Sphingobacteriaceae</taxon>
        <taxon>Solitalea</taxon>
    </lineage>
</organism>
<evidence type="ECO:0000256" key="1">
    <source>
        <dbReference type="ARBA" id="ARBA00001231"/>
    </source>
</evidence>
<keyword evidence="10" id="KW-1185">Reference proteome</keyword>
<dbReference type="GO" id="GO:0004563">
    <property type="term" value="F:beta-N-acetylhexosaminidase activity"/>
    <property type="evidence" value="ECO:0007669"/>
    <property type="project" value="UniProtKB-EC"/>
</dbReference>
<dbReference type="EMBL" id="FXSZ01000004">
    <property type="protein sequence ID" value="SMO62222.1"/>
    <property type="molecule type" value="Genomic_DNA"/>
</dbReference>
<dbReference type="PANTHER" id="PTHR30480:SF13">
    <property type="entry name" value="BETA-HEXOSAMINIDASE"/>
    <property type="match status" value="1"/>
</dbReference>
<dbReference type="Gene3D" id="3.40.50.1700">
    <property type="entry name" value="Glycoside hydrolase family 3 C-terminal domain"/>
    <property type="match status" value="1"/>
</dbReference>
<name>A0A521CS13_9SPHI</name>
<dbReference type="SUPFAM" id="SSF56601">
    <property type="entry name" value="beta-lactamase/transpeptidase-like"/>
    <property type="match status" value="1"/>
</dbReference>
<evidence type="ECO:0000313" key="9">
    <source>
        <dbReference type="EMBL" id="SMO62222.1"/>
    </source>
</evidence>
<keyword evidence="4" id="KW-0378">Hydrolase</keyword>
<evidence type="ECO:0000256" key="5">
    <source>
        <dbReference type="ARBA" id="ARBA00023295"/>
    </source>
</evidence>
<dbReference type="Pfam" id="PF00144">
    <property type="entry name" value="Beta-lactamase"/>
    <property type="match status" value="1"/>
</dbReference>
<accession>A0A521CS13</accession>
<keyword evidence="5" id="KW-0326">Glycosidase</keyword>
<feature type="signal peptide" evidence="6">
    <location>
        <begin position="1"/>
        <end position="26"/>
    </location>
</feature>